<accession>A0A2I0K7S4</accession>
<proteinExistence type="predicted"/>
<reference evidence="4 5" key="1">
    <citation type="submission" date="2017-11" db="EMBL/GenBank/DDBJ databases">
        <title>De-novo sequencing of pomegranate (Punica granatum L.) genome.</title>
        <authorList>
            <person name="Akparov Z."/>
            <person name="Amiraslanov A."/>
            <person name="Hajiyeva S."/>
            <person name="Abbasov M."/>
            <person name="Kaur K."/>
            <person name="Hamwieh A."/>
            <person name="Solovyev V."/>
            <person name="Salamov A."/>
            <person name="Braich B."/>
            <person name="Kosarev P."/>
            <person name="Mahmoud A."/>
            <person name="Hajiyev E."/>
            <person name="Babayeva S."/>
            <person name="Izzatullayeva V."/>
            <person name="Mammadov A."/>
            <person name="Mammadov A."/>
            <person name="Sharifova S."/>
            <person name="Ojaghi J."/>
            <person name="Eynullazada K."/>
            <person name="Bayramov B."/>
            <person name="Abdulazimova A."/>
            <person name="Shahmuradov I."/>
        </authorList>
    </citation>
    <scope>NUCLEOTIDE SEQUENCE [LARGE SCALE GENOMIC DNA]</scope>
    <source>
        <strain evidence="5">cv. AG2017</strain>
        <tissue evidence="4">Leaf</tissue>
    </source>
</reference>
<name>A0A2I0K7S4_PUNGR</name>
<dbReference type="Proteomes" id="UP000233551">
    <property type="component" value="Unassembled WGS sequence"/>
</dbReference>
<dbReference type="EMBL" id="PGOL01000803">
    <property type="protein sequence ID" value="PKI64597.1"/>
    <property type="molecule type" value="Genomic_DNA"/>
</dbReference>
<evidence type="ECO:0000256" key="2">
    <source>
        <dbReference type="SAM" id="Phobius"/>
    </source>
</evidence>
<evidence type="ECO:0000256" key="3">
    <source>
        <dbReference type="SAM" id="SignalP"/>
    </source>
</evidence>
<dbReference type="InterPro" id="IPR036312">
    <property type="entry name" value="Bifun_inhib/LTP/seed_sf"/>
</dbReference>
<keyword evidence="2" id="KW-1133">Transmembrane helix</keyword>
<gene>
    <name evidence="4" type="ORF">CRG98_015029</name>
</gene>
<feature type="compositionally biased region" description="Pro residues" evidence="1">
    <location>
        <begin position="94"/>
        <end position="120"/>
    </location>
</feature>
<evidence type="ECO:0008006" key="6">
    <source>
        <dbReference type="Google" id="ProtNLM"/>
    </source>
</evidence>
<dbReference type="SUPFAM" id="SSF47699">
    <property type="entry name" value="Bifunctional inhibitor/lipid-transfer protein/seed storage 2S albumin"/>
    <property type="match status" value="1"/>
</dbReference>
<organism evidence="4 5">
    <name type="scientific">Punica granatum</name>
    <name type="common">Pomegranate</name>
    <dbReference type="NCBI Taxonomy" id="22663"/>
    <lineage>
        <taxon>Eukaryota</taxon>
        <taxon>Viridiplantae</taxon>
        <taxon>Streptophyta</taxon>
        <taxon>Embryophyta</taxon>
        <taxon>Tracheophyta</taxon>
        <taxon>Spermatophyta</taxon>
        <taxon>Magnoliopsida</taxon>
        <taxon>eudicotyledons</taxon>
        <taxon>Gunneridae</taxon>
        <taxon>Pentapetalae</taxon>
        <taxon>rosids</taxon>
        <taxon>malvids</taxon>
        <taxon>Myrtales</taxon>
        <taxon>Lythraceae</taxon>
        <taxon>Punica</taxon>
    </lineage>
</organism>
<keyword evidence="5" id="KW-1185">Reference proteome</keyword>
<keyword evidence="2" id="KW-0472">Membrane</keyword>
<comment type="caution">
    <text evidence="4">The sequence shown here is derived from an EMBL/GenBank/DDBJ whole genome shotgun (WGS) entry which is preliminary data.</text>
</comment>
<keyword evidence="2" id="KW-0812">Transmembrane</keyword>
<feature type="signal peptide" evidence="3">
    <location>
        <begin position="1"/>
        <end position="24"/>
    </location>
</feature>
<evidence type="ECO:0000313" key="5">
    <source>
        <dbReference type="Proteomes" id="UP000233551"/>
    </source>
</evidence>
<keyword evidence="3" id="KW-0732">Signal</keyword>
<feature type="region of interest" description="Disordered" evidence="1">
    <location>
        <begin position="94"/>
        <end position="134"/>
    </location>
</feature>
<evidence type="ECO:0000313" key="4">
    <source>
        <dbReference type="EMBL" id="PKI64597.1"/>
    </source>
</evidence>
<feature type="transmembrane region" description="Helical" evidence="2">
    <location>
        <begin position="140"/>
        <end position="161"/>
    </location>
</feature>
<sequence length="162" mass="16715">MTMGRALNLLRLMAALAIVSTCTIENVSTMDMPTLVPVLAPAPGQGTLCEDMVMSNMLDCIPFISVGNSSDRPVGTCCSGLKAVMDFNGAFEPPISPAPTPPKSGTPAPLPPESKAPAPGPLVGGKTPAEPPKKSGCHSLISSIYATLFSISLVICCYHMIA</sequence>
<feature type="chain" id="PRO_5014125171" description="Bifunctional inhibitor/plant lipid transfer protein/seed storage helical domain-containing protein" evidence="3">
    <location>
        <begin position="25"/>
        <end position="162"/>
    </location>
</feature>
<dbReference type="AlphaFoldDB" id="A0A2I0K7S4"/>
<protein>
    <recommendedName>
        <fullName evidence="6">Bifunctional inhibitor/plant lipid transfer protein/seed storage helical domain-containing protein</fullName>
    </recommendedName>
</protein>
<evidence type="ECO:0000256" key="1">
    <source>
        <dbReference type="SAM" id="MobiDB-lite"/>
    </source>
</evidence>